<comment type="caution">
    <text evidence="10">The sequence shown here is derived from an EMBL/GenBank/DDBJ whole genome shotgun (WGS) entry which is preliminary data.</text>
</comment>
<dbReference type="GO" id="GO:0008879">
    <property type="term" value="F:glucose-1-phosphate thymidylyltransferase activity"/>
    <property type="evidence" value="ECO:0007669"/>
    <property type="project" value="UniProtKB-EC"/>
</dbReference>
<reference evidence="10" key="1">
    <citation type="submission" date="2013-08" db="EMBL/GenBank/DDBJ databases">
        <authorList>
            <person name="Mendez C."/>
            <person name="Richter M."/>
            <person name="Ferrer M."/>
            <person name="Sanchez J."/>
        </authorList>
    </citation>
    <scope>NUCLEOTIDE SEQUENCE</scope>
</reference>
<dbReference type="InterPro" id="IPR005835">
    <property type="entry name" value="NTP_transferase_dom"/>
</dbReference>
<evidence type="ECO:0000256" key="8">
    <source>
        <dbReference type="ARBA" id="ARBA00049336"/>
    </source>
</evidence>
<feature type="domain" description="Nucleotidyl transferase" evidence="9">
    <location>
        <begin position="6"/>
        <end position="49"/>
    </location>
</feature>
<evidence type="ECO:0000256" key="5">
    <source>
        <dbReference type="ARBA" id="ARBA00022695"/>
    </source>
</evidence>
<evidence type="ECO:0000256" key="4">
    <source>
        <dbReference type="ARBA" id="ARBA00022679"/>
    </source>
</evidence>
<comment type="similarity">
    <text evidence="2">Belongs to the glucose-1-phosphate thymidylyltransferase family.</text>
</comment>
<keyword evidence="4 10" id="KW-0808">Transferase</keyword>
<dbReference type="SUPFAM" id="SSF53448">
    <property type="entry name" value="Nucleotide-diphospho-sugar transferases"/>
    <property type="match status" value="1"/>
</dbReference>
<gene>
    <name evidence="10" type="ORF">B1B_09418</name>
</gene>
<protein>
    <recommendedName>
        <fullName evidence="3">glucose-1-phosphate thymidylyltransferase</fullName>
        <ecNumber evidence="3">2.7.7.24</ecNumber>
    </recommendedName>
</protein>
<evidence type="ECO:0000256" key="6">
    <source>
        <dbReference type="ARBA" id="ARBA00022723"/>
    </source>
</evidence>
<feature type="non-terminal residue" evidence="10">
    <location>
        <position position="49"/>
    </location>
</feature>
<evidence type="ECO:0000313" key="10">
    <source>
        <dbReference type="EMBL" id="EQD55008.1"/>
    </source>
</evidence>
<dbReference type="InterPro" id="IPR029044">
    <property type="entry name" value="Nucleotide-diphossugar_trans"/>
</dbReference>
<dbReference type="PANTHER" id="PTHR43532:SF1">
    <property type="entry name" value="GLUCOSE-1-PHOSPHATE THYMIDYLYLTRANSFERASE 1"/>
    <property type="match status" value="1"/>
</dbReference>
<evidence type="ECO:0000256" key="1">
    <source>
        <dbReference type="ARBA" id="ARBA00001946"/>
    </source>
</evidence>
<evidence type="ECO:0000256" key="3">
    <source>
        <dbReference type="ARBA" id="ARBA00012461"/>
    </source>
</evidence>
<dbReference type="Gene3D" id="3.90.550.10">
    <property type="entry name" value="Spore Coat Polysaccharide Biosynthesis Protein SpsA, Chain A"/>
    <property type="match status" value="1"/>
</dbReference>
<keyword evidence="7" id="KW-0460">Magnesium</keyword>
<reference evidence="10" key="2">
    <citation type="journal article" date="2014" name="ISME J.">
        <title>Microbial stratification in low pH oxic and suboxic macroscopic growths along an acid mine drainage.</title>
        <authorList>
            <person name="Mendez-Garcia C."/>
            <person name="Mesa V."/>
            <person name="Sprenger R.R."/>
            <person name="Richter M."/>
            <person name="Diez M.S."/>
            <person name="Solano J."/>
            <person name="Bargiela R."/>
            <person name="Golyshina O.V."/>
            <person name="Manteca A."/>
            <person name="Ramos J.L."/>
            <person name="Gallego J.R."/>
            <person name="Llorente I."/>
            <person name="Martins Dos Santos V.A."/>
            <person name="Jensen O.N."/>
            <person name="Pelaez A.I."/>
            <person name="Sanchez J."/>
            <person name="Ferrer M."/>
        </authorList>
    </citation>
    <scope>NUCLEOTIDE SEQUENCE</scope>
</reference>
<comment type="catalytic activity">
    <reaction evidence="8">
        <text>dTTP + alpha-D-glucose 1-phosphate + H(+) = dTDP-alpha-D-glucose + diphosphate</text>
        <dbReference type="Rhea" id="RHEA:15225"/>
        <dbReference type="ChEBI" id="CHEBI:15378"/>
        <dbReference type="ChEBI" id="CHEBI:33019"/>
        <dbReference type="ChEBI" id="CHEBI:37568"/>
        <dbReference type="ChEBI" id="CHEBI:57477"/>
        <dbReference type="ChEBI" id="CHEBI:58601"/>
        <dbReference type="EC" id="2.7.7.24"/>
    </reaction>
</comment>
<dbReference type="InterPro" id="IPR005907">
    <property type="entry name" value="G1P_thy_trans_s"/>
</dbReference>
<accession>T1AEI3</accession>
<keyword evidence="6" id="KW-0479">Metal-binding</keyword>
<dbReference type="Pfam" id="PF00483">
    <property type="entry name" value="NTP_transferase"/>
    <property type="match status" value="1"/>
</dbReference>
<dbReference type="AlphaFoldDB" id="T1AEI3"/>
<name>T1AEI3_9ZZZZ</name>
<dbReference type="GO" id="GO:0046872">
    <property type="term" value="F:metal ion binding"/>
    <property type="evidence" value="ECO:0007669"/>
    <property type="project" value="UniProtKB-KW"/>
</dbReference>
<dbReference type="PANTHER" id="PTHR43532">
    <property type="entry name" value="GLUCOSE-1-PHOSPHATE THYMIDYLYLTRANSFERASE"/>
    <property type="match status" value="1"/>
</dbReference>
<evidence type="ECO:0000256" key="7">
    <source>
        <dbReference type="ARBA" id="ARBA00022842"/>
    </source>
</evidence>
<dbReference type="EMBL" id="AUZY01006224">
    <property type="protein sequence ID" value="EQD55008.1"/>
    <property type="molecule type" value="Genomic_DNA"/>
</dbReference>
<evidence type="ECO:0000256" key="2">
    <source>
        <dbReference type="ARBA" id="ARBA00010480"/>
    </source>
</evidence>
<evidence type="ECO:0000259" key="9">
    <source>
        <dbReference type="Pfam" id="PF00483"/>
    </source>
</evidence>
<dbReference type="EC" id="2.7.7.24" evidence="3"/>
<comment type="cofactor">
    <cofactor evidence="1">
        <name>Mg(2+)</name>
        <dbReference type="ChEBI" id="CHEBI:18420"/>
    </cofactor>
</comment>
<proteinExistence type="inferred from homology"/>
<sequence length="49" mass="5343">MPNNFKGVILAGGKGTRLKPLTNVVSKLLLPVYNKPMIYYPIEALIKAG</sequence>
<organism evidence="10">
    <name type="scientific">mine drainage metagenome</name>
    <dbReference type="NCBI Taxonomy" id="410659"/>
    <lineage>
        <taxon>unclassified sequences</taxon>
        <taxon>metagenomes</taxon>
        <taxon>ecological metagenomes</taxon>
    </lineage>
</organism>
<keyword evidence="5" id="KW-0548">Nucleotidyltransferase</keyword>